<comment type="caution">
    <text evidence="10">The sequence shown here is derived from an EMBL/GenBank/DDBJ whole genome shotgun (WGS) entry which is preliminary data.</text>
</comment>
<name>A0A4Z2CU31_SCHJA</name>
<feature type="region of interest" description="Disordered" evidence="8">
    <location>
        <begin position="500"/>
        <end position="527"/>
    </location>
</feature>
<evidence type="ECO:0000256" key="6">
    <source>
        <dbReference type="PROSITE-ProRule" id="PRU00108"/>
    </source>
</evidence>
<keyword evidence="4 6" id="KW-0371">Homeobox</keyword>
<feature type="compositionally biased region" description="Low complexity" evidence="8">
    <location>
        <begin position="1172"/>
        <end position="1195"/>
    </location>
</feature>
<feature type="compositionally biased region" description="Polar residues" evidence="8">
    <location>
        <begin position="639"/>
        <end position="650"/>
    </location>
</feature>
<feature type="compositionally biased region" description="Basic and acidic residues" evidence="8">
    <location>
        <begin position="628"/>
        <end position="638"/>
    </location>
</feature>
<dbReference type="PROSITE" id="PS50071">
    <property type="entry name" value="HOMEOBOX_2"/>
    <property type="match status" value="1"/>
</dbReference>
<dbReference type="PANTHER" id="PTHR45793:SF5">
    <property type="entry name" value="HOMEOTIC PROTEIN OCELLILESS"/>
    <property type="match status" value="1"/>
</dbReference>
<organism evidence="10 11">
    <name type="scientific">Schistosoma japonicum</name>
    <name type="common">Blood fluke</name>
    <dbReference type="NCBI Taxonomy" id="6182"/>
    <lineage>
        <taxon>Eukaryota</taxon>
        <taxon>Metazoa</taxon>
        <taxon>Spiralia</taxon>
        <taxon>Lophotrochozoa</taxon>
        <taxon>Platyhelminthes</taxon>
        <taxon>Trematoda</taxon>
        <taxon>Digenea</taxon>
        <taxon>Strigeidida</taxon>
        <taxon>Schistosomatoidea</taxon>
        <taxon>Schistosomatidae</taxon>
        <taxon>Schistosoma</taxon>
    </lineage>
</organism>
<evidence type="ECO:0000256" key="5">
    <source>
        <dbReference type="ARBA" id="ARBA00023242"/>
    </source>
</evidence>
<dbReference type="GO" id="GO:0005634">
    <property type="term" value="C:nucleus"/>
    <property type="evidence" value="ECO:0007669"/>
    <property type="project" value="UniProtKB-SubCell"/>
</dbReference>
<keyword evidence="5 6" id="KW-0539">Nucleus</keyword>
<evidence type="ECO:0000259" key="9">
    <source>
        <dbReference type="PROSITE" id="PS50071"/>
    </source>
</evidence>
<dbReference type="SUPFAM" id="SSF46689">
    <property type="entry name" value="Homeodomain-like"/>
    <property type="match status" value="1"/>
</dbReference>
<evidence type="ECO:0000256" key="3">
    <source>
        <dbReference type="ARBA" id="ARBA00023125"/>
    </source>
</evidence>
<dbReference type="PANTHER" id="PTHR45793">
    <property type="entry name" value="HOMEOBOX PROTEIN"/>
    <property type="match status" value="1"/>
</dbReference>
<dbReference type="CDD" id="cd00086">
    <property type="entry name" value="homeodomain"/>
    <property type="match status" value="1"/>
</dbReference>
<feature type="domain" description="Homeobox" evidence="9">
    <location>
        <begin position="567"/>
        <end position="627"/>
    </location>
</feature>
<dbReference type="InterPro" id="IPR009057">
    <property type="entry name" value="Homeodomain-like_sf"/>
</dbReference>
<dbReference type="GO" id="GO:0000981">
    <property type="term" value="F:DNA-binding transcription factor activity, RNA polymerase II-specific"/>
    <property type="evidence" value="ECO:0007669"/>
    <property type="project" value="InterPro"/>
</dbReference>
<dbReference type="GO" id="GO:0000978">
    <property type="term" value="F:RNA polymerase II cis-regulatory region sequence-specific DNA binding"/>
    <property type="evidence" value="ECO:0007669"/>
    <property type="project" value="TreeGrafter"/>
</dbReference>
<sequence>MNKQTIHSQEHLLHHNPMQNNQFSLSLNRMPMVDFQTSNLNRLMNQSNLAKQNYPLQLTINQVSVGVNMSPRSPRNSPPRFNHPQQTATFAAAVAAVQQQNYPQSSSSVHNAIGYQNRLCEMNNIIAAGPVITVSRTTTAATTTTTTTTTTASNSVSSNDGVSPTFQSSTNMYDTFSNFLTHTNWPSWHNTSVSSAAVSSISNHTSSYHSNFNNCLTEPTEIRQHSNYNSLPNFNLSNGINYVPFQQRLTNEHEENNQENTINNQQVSNHCQQSSSTTLQNRNIYELKKSNHRLHHNKQYQQSNVNCQNDNEFNEIITKSQMKLCNHVDSEIDFTGKSFNEQYQLYTKSMNSYPHGKSSETNEFHYDDINNQNNLDTTELERTGSIINSSLESCTNESTLELCKVGNSLNQTTQCSSYKMNENSKDDNCSKQSYSILQYNPINTINTTINYSSICSTNNISNNVVKMCSTPMELLMKTYGKENFSQFSTKQNHLEFTNPHQHYHHQQQQQQQHQQHSHSTNNYPSTIPLIPSSLSPKSVHTHNHLTNNSNHKVDDKINKESILNENKKSGRNRTTFTPEQLEILEDEFERTHYPDLMIREQLAESMLIPESRIQVWFSNRRAKWRREGKELNLSKQEKSNSPSLDDNQSNDQQYTYSIMNKTNDDVDDDDDVDKLDKLHRIKQKLNYEQIQLNSFNEQKFQQQQQQQEHLSSVYHNYHQLLVQQDRQHQHRLQHQSQRQDQMNMTKKEHVNMNWTYMSPSLHQEIPSPKKLFSYSEHFDPLNDIPHQSNVVDPTTRSETGTYTVLNDVTRLNSLSTNHLNKLKQSDILNENNLSKKLNSNDTIMSMNSYNELDNTADLDQKHDLSIISNFQVDQTSVINSDFSKVTCLSYHVNDNSNNNSENTNISTNVSSLMSSMTTADRNDSYDIPHSEGRQIEQELLSKTQLNHSKEMFSHIITQSDYQPIWLNSTDQIQNYKTDQSNHSLWCGMTYPQPSTLSTDSGIGSPPSSMLPSSGVTGMSSVPVGHDNGSTNHLLPQILPDTSSQLSSMAVAAAAAVAAWNNNNNNSTPHFLHSHSLTPKSTLSSTEYDIMLNSLESTPINYGYLGRINSEFNLLPNTSAITSVLIPPTCCSTSPSASTSSLSLSQSSSSCSTHNNTIINFDLSSLVGQTPLNNNSNNTTTDINTNNTTNNSNNISNSSSSYYDFSRYFH</sequence>
<protein>
    <submittedName>
        <fullName evidence="10">Paired box protein isoform 1</fullName>
    </submittedName>
</protein>
<dbReference type="FunFam" id="1.10.10.60:FF:000679">
    <property type="entry name" value="Homeobox protein aristaless"/>
    <property type="match status" value="1"/>
</dbReference>
<proteinExistence type="predicted"/>
<gene>
    <name evidence="10" type="ORF">EWB00_007475</name>
</gene>
<evidence type="ECO:0000256" key="2">
    <source>
        <dbReference type="ARBA" id="ARBA00022473"/>
    </source>
</evidence>
<comment type="subcellular location">
    <subcellularLocation>
        <location evidence="1 6 7">Nucleus</location>
    </subcellularLocation>
</comment>
<dbReference type="AlphaFoldDB" id="A0A4Z2CU31"/>
<dbReference type="Gene3D" id="1.10.10.60">
    <property type="entry name" value="Homeodomain-like"/>
    <property type="match status" value="1"/>
</dbReference>
<reference evidence="10 11" key="1">
    <citation type="submission" date="2019-03" db="EMBL/GenBank/DDBJ databases">
        <title>An improved genome assembly of the fluke Schistosoma japonicum.</title>
        <authorList>
            <person name="Hu W."/>
            <person name="Luo F."/>
            <person name="Yin M."/>
            <person name="Mo X."/>
            <person name="Sun C."/>
            <person name="Wu Q."/>
            <person name="Zhu B."/>
            <person name="Xiang M."/>
            <person name="Wang J."/>
            <person name="Wang Y."/>
            <person name="Zhang T."/>
            <person name="Xu B."/>
            <person name="Zheng H."/>
            <person name="Feng Z."/>
        </authorList>
    </citation>
    <scope>NUCLEOTIDE SEQUENCE [LARGE SCALE GENOMIC DNA]</scope>
    <source>
        <strain evidence="10">HuSjv2</strain>
        <tissue evidence="10">Worms</tissue>
    </source>
</reference>
<evidence type="ECO:0000256" key="7">
    <source>
        <dbReference type="RuleBase" id="RU000682"/>
    </source>
</evidence>
<accession>A0A4Z2CU31</accession>
<feature type="DNA-binding region" description="Homeobox" evidence="6">
    <location>
        <begin position="569"/>
        <end position="628"/>
    </location>
</feature>
<dbReference type="EMBL" id="SKCS01000421">
    <property type="protein sequence ID" value="TNN07786.1"/>
    <property type="molecule type" value="Genomic_DNA"/>
</dbReference>
<evidence type="ECO:0000256" key="1">
    <source>
        <dbReference type="ARBA" id="ARBA00004123"/>
    </source>
</evidence>
<dbReference type="PROSITE" id="PS00027">
    <property type="entry name" value="HOMEOBOX_1"/>
    <property type="match status" value="1"/>
</dbReference>
<keyword evidence="3 6" id="KW-0238">DNA-binding</keyword>
<feature type="compositionally biased region" description="Low complexity" evidence="8">
    <location>
        <begin position="1000"/>
        <end position="1014"/>
    </location>
</feature>
<evidence type="ECO:0000313" key="10">
    <source>
        <dbReference type="EMBL" id="TNN07786.1"/>
    </source>
</evidence>
<keyword evidence="2" id="KW-0217">Developmental protein</keyword>
<feature type="region of interest" description="Disordered" evidence="8">
    <location>
        <begin position="996"/>
        <end position="1015"/>
    </location>
</feature>
<keyword evidence="11" id="KW-1185">Reference proteome</keyword>
<feature type="region of interest" description="Disordered" evidence="8">
    <location>
        <begin position="1171"/>
        <end position="1195"/>
    </location>
</feature>
<dbReference type="SMART" id="SM00389">
    <property type="entry name" value="HOX"/>
    <property type="match status" value="1"/>
</dbReference>
<evidence type="ECO:0000256" key="8">
    <source>
        <dbReference type="SAM" id="MobiDB-lite"/>
    </source>
</evidence>
<dbReference type="Pfam" id="PF00046">
    <property type="entry name" value="Homeodomain"/>
    <property type="match status" value="1"/>
</dbReference>
<dbReference type="Proteomes" id="UP000311919">
    <property type="component" value="Unassembled WGS sequence"/>
</dbReference>
<evidence type="ECO:0000256" key="4">
    <source>
        <dbReference type="ARBA" id="ARBA00023155"/>
    </source>
</evidence>
<dbReference type="InterPro" id="IPR017970">
    <property type="entry name" value="Homeobox_CS"/>
</dbReference>
<dbReference type="OrthoDB" id="3225452at2759"/>
<dbReference type="InterPro" id="IPR001356">
    <property type="entry name" value="HD"/>
</dbReference>
<evidence type="ECO:0000313" key="11">
    <source>
        <dbReference type="Proteomes" id="UP000311919"/>
    </source>
</evidence>
<feature type="region of interest" description="Disordered" evidence="8">
    <location>
        <begin position="628"/>
        <end position="650"/>
    </location>
</feature>